<evidence type="ECO:0000313" key="4">
    <source>
        <dbReference type="EMBL" id="JAC88536.1"/>
    </source>
</evidence>
<evidence type="ECO:0000256" key="1">
    <source>
        <dbReference type="PROSITE-ProRule" id="PRU00723"/>
    </source>
</evidence>
<feature type="compositionally biased region" description="Basic and acidic residues" evidence="2">
    <location>
        <begin position="559"/>
        <end position="570"/>
    </location>
</feature>
<reference evidence="4" key="1">
    <citation type="journal article" date="2015" name="J. Med. Entomol.">
        <title>A Deep Insight Into the Sialotranscriptome of the Chagas Disease Vector, Panstrongylus megistus (Hemiptera: Heteroptera).</title>
        <authorList>
            <person name="Ribeiro J.M."/>
            <person name="Schwarz A."/>
            <person name="Francischetti I.M."/>
        </authorList>
    </citation>
    <scope>NUCLEOTIDE SEQUENCE</scope>
    <source>
        <tissue evidence="4">Salivary glands</tissue>
    </source>
</reference>
<dbReference type="AlphaFoldDB" id="A0A069DXI5"/>
<dbReference type="InterPro" id="IPR040427">
    <property type="entry name" value="Flacc"/>
</dbReference>
<keyword evidence="1" id="KW-0863">Zinc-finger</keyword>
<dbReference type="InterPro" id="IPR000571">
    <property type="entry name" value="Znf_CCCH"/>
</dbReference>
<feature type="region of interest" description="Disordered" evidence="2">
    <location>
        <begin position="1"/>
        <end position="46"/>
    </location>
</feature>
<feature type="compositionally biased region" description="Polar residues" evidence="2">
    <location>
        <begin position="571"/>
        <end position="580"/>
    </location>
</feature>
<feature type="compositionally biased region" description="Basic and acidic residues" evidence="2">
    <location>
        <begin position="150"/>
        <end position="162"/>
    </location>
</feature>
<feature type="compositionally biased region" description="Basic and acidic residues" evidence="2">
    <location>
        <begin position="581"/>
        <end position="610"/>
    </location>
</feature>
<dbReference type="GO" id="GO:0036396">
    <property type="term" value="C:RNA N6-methyladenosine methyltransferase complex"/>
    <property type="evidence" value="ECO:0007669"/>
    <property type="project" value="InterPro"/>
</dbReference>
<evidence type="ECO:0000259" key="3">
    <source>
        <dbReference type="PROSITE" id="PS50103"/>
    </source>
</evidence>
<feature type="compositionally biased region" description="Acidic residues" evidence="2">
    <location>
        <begin position="700"/>
        <end position="715"/>
    </location>
</feature>
<feature type="compositionally biased region" description="Basic residues" evidence="2">
    <location>
        <begin position="302"/>
        <end position="318"/>
    </location>
</feature>
<feature type="compositionally biased region" description="Basic and acidic residues" evidence="2">
    <location>
        <begin position="526"/>
        <end position="544"/>
    </location>
</feature>
<feature type="compositionally biased region" description="Polar residues" evidence="2">
    <location>
        <begin position="547"/>
        <end position="558"/>
    </location>
</feature>
<accession>A0A069DXI5</accession>
<feature type="compositionally biased region" description="Basic and acidic residues" evidence="2">
    <location>
        <begin position="279"/>
        <end position="296"/>
    </location>
</feature>
<feature type="compositionally biased region" description="Gly residues" evidence="2">
    <location>
        <begin position="621"/>
        <end position="630"/>
    </location>
</feature>
<dbReference type="PROSITE" id="PS50103">
    <property type="entry name" value="ZF_C3H1"/>
    <property type="match status" value="1"/>
</dbReference>
<feature type="region of interest" description="Disordered" evidence="2">
    <location>
        <begin position="150"/>
        <end position="777"/>
    </location>
</feature>
<dbReference type="GO" id="GO:0016556">
    <property type="term" value="P:mRNA modification"/>
    <property type="evidence" value="ECO:0007669"/>
    <property type="project" value="InterPro"/>
</dbReference>
<feature type="compositionally biased region" description="Basic and acidic residues" evidence="2">
    <location>
        <begin position="689"/>
        <end position="698"/>
    </location>
</feature>
<keyword evidence="1" id="KW-0479">Metal-binding</keyword>
<dbReference type="GO" id="GO:0008270">
    <property type="term" value="F:zinc ion binding"/>
    <property type="evidence" value="ECO:0007669"/>
    <property type="project" value="UniProtKB-KW"/>
</dbReference>
<dbReference type="PANTHER" id="PTHR38563">
    <property type="entry name" value="FL(2)D-ASSOCIATED COMPLEX COMPONENT"/>
    <property type="match status" value="1"/>
</dbReference>
<feature type="domain" description="C3H1-type" evidence="3">
    <location>
        <begin position="53"/>
        <end position="83"/>
    </location>
</feature>
<feature type="region of interest" description="Disordered" evidence="2">
    <location>
        <begin position="79"/>
        <end position="118"/>
    </location>
</feature>
<feature type="zinc finger region" description="C3H1-type" evidence="1">
    <location>
        <begin position="53"/>
        <end position="83"/>
    </location>
</feature>
<name>A0A069DXI5_9HEMI</name>
<organism evidence="4">
    <name type="scientific">Panstrongylus megistus</name>
    <dbReference type="NCBI Taxonomy" id="65343"/>
    <lineage>
        <taxon>Eukaryota</taxon>
        <taxon>Metazoa</taxon>
        <taxon>Ecdysozoa</taxon>
        <taxon>Arthropoda</taxon>
        <taxon>Hexapoda</taxon>
        <taxon>Insecta</taxon>
        <taxon>Pterygota</taxon>
        <taxon>Neoptera</taxon>
        <taxon>Paraneoptera</taxon>
        <taxon>Hemiptera</taxon>
        <taxon>Heteroptera</taxon>
        <taxon>Panheteroptera</taxon>
        <taxon>Cimicomorpha</taxon>
        <taxon>Reduviidae</taxon>
        <taxon>Triatominae</taxon>
        <taxon>Panstrongylus</taxon>
    </lineage>
</organism>
<protein>
    <submittedName>
        <fullName evidence="4">Putative transcription termination factor rho</fullName>
    </submittedName>
</protein>
<sequence>MSKTSKRKAGDSSKSNISSTSKDYQKRPSVFERLGTKASNISSTTTTLSVNVSNQDSFCRNWAQTGNCPYGKSCKLSNTHTLISPSKRGSKKEGESKQGRSDEKRIHSNLTRRVSPEVNWETWDQTDLEYEDEKALEKRRQLLQRELELQMKKETRKQDPAKRRCSSTSSCSSSSSGSTSSTGSSSESSVSTLRRNELKKKRQSTSSPSESERTLKKNMVKSVMHKDSPARKATGNKKLSPSRKPNRRKSPSPPSRKPLSPPKQKPTLSVSGGSGSSSRRRESPSSRRAASLERKSSSQHRSSSRNRRGRSPKSRPRPRTPESKPPRAAALPPPPSLITSRNRSSDRKKEDDRKGSKDDSGRRDRKSDFRDKRDQDEGRRSREKAREIREAAREKERLEALERCRERQREREQAKEKERAREERERERAKRDRERRDRRGTSRERRRPAGTEDKRHDRIYDRYERKVGERERSYERERARDRALERVMERKSADRNRDRSRESYDRSYETRRIIQEEKPYNSPFRGNDRGRSNYETERERERVGSQEIRTSTGYNSAGESERRSRRDRQTWDSSGGSYQDSQRDKRDWEQRDYHDSSREWDNRSRCRGDDGGDEWSTYNTSGGGGGGGGSDWHSGRSHLLPIPHHEERRTHHPNEISEKEHALNDTVKEKEQSDAIKRIGRGSGDEMEEVTKRPRVEEPPPLEEELSDISDDADDILNREDVEFEESVVMEERRTNSAVAEEESEPSVQEPQLNQPHEDSATAVGGTNGTGALTDDEHIDSLDFEEISDDELEEEAKVNKGSSVGDALGVDWASLMAECRPQRKQQASSAHTYWNTANILARIGVSFHMANPFVYNNIKQKYNLMLDKDQELTQVAGLQRALVDKKQRRATLVSSVLEHKQALSARSDISVRRQLCGLPVVSLESHQTAGFCQWAV</sequence>
<proteinExistence type="evidence at transcript level"/>
<dbReference type="PANTHER" id="PTHR38563:SF1">
    <property type="entry name" value="FL(2)D-ASSOCIATED COMPLEX COMPONENT"/>
    <property type="match status" value="1"/>
</dbReference>
<feature type="compositionally biased region" description="Low complexity" evidence="2">
    <location>
        <begin position="12"/>
        <end position="21"/>
    </location>
</feature>
<feature type="compositionally biased region" description="Basic and acidic residues" evidence="2">
    <location>
        <begin position="91"/>
        <end position="106"/>
    </location>
</feature>
<feature type="compositionally biased region" description="Low complexity" evidence="2">
    <location>
        <begin position="166"/>
        <end position="192"/>
    </location>
</feature>
<evidence type="ECO:0000256" key="2">
    <source>
        <dbReference type="SAM" id="MobiDB-lite"/>
    </source>
</evidence>
<feature type="compositionally biased region" description="Basic residues" evidence="2">
    <location>
        <begin position="240"/>
        <end position="250"/>
    </location>
</feature>
<feature type="compositionally biased region" description="Low complexity" evidence="2">
    <location>
        <begin position="761"/>
        <end position="773"/>
    </location>
</feature>
<keyword evidence="1" id="KW-0862">Zinc</keyword>
<feature type="compositionally biased region" description="Basic and acidic residues" evidence="2">
    <location>
        <begin position="343"/>
        <end position="519"/>
    </location>
</feature>
<dbReference type="EMBL" id="GBGD01000353">
    <property type="protein sequence ID" value="JAC88536.1"/>
    <property type="molecule type" value="mRNA"/>
</dbReference>
<feature type="compositionally biased region" description="Pro residues" evidence="2">
    <location>
        <begin position="251"/>
        <end position="264"/>
    </location>
</feature>
<feature type="compositionally biased region" description="Basic and acidic residues" evidence="2">
    <location>
        <begin position="643"/>
        <end position="677"/>
    </location>
</feature>